<dbReference type="Pfam" id="PF00098">
    <property type="entry name" value="zf-CCHC"/>
    <property type="match status" value="2"/>
</dbReference>
<evidence type="ECO:0000313" key="6">
    <source>
        <dbReference type="EMBL" id="CAG5057092.1"/>
    </source>
</evidence>
<feature type="domain" description="CCHC-type" evidence="4">
    <location>
        <begin position="98"/>
        <end position="112"/>
    </location>
</feature>
<dbReference type="OrthoDB" id="8038273at2759"/>
<dbReference type="GO" id="GO:0005634">
    <property type="term" value="C:nucleus"/>
    <property type="evidence" value="ECO:0007669"/>
    <property type="project" value="UniProtKB-SubCell"/>
</dbReference>
<dbReference type="PANTHER" id="PTHR40389">
    <property type="entry name" value="ENDOGENOUS RETROVIRUS GROUP K MEMBER 24 GAG POLYPROTEIN-RELATED"/>
    <property type="match status" value="1"/>
</dbReference>
<evidence type="ECO:0000256" key="3">
    <source>
        <dbReference type="SAM" id="MobiDB-lite"/>
    </source>
</evidence>
<evidence type="ECO:0000313" key="7">
    <source>
        <dbReference type="Proteomes" id="UP000691718"/>
    </source>
</evidence>
<sequence>MEILDLADEVSTENDPMRESWIMTRISSVLPPKLAHFRTSWNNVTGPTKNIERQRLEDEQLKEMATNAEGSINNALMARREKQGQSSNSKQDKSALACYKCGKKGHVIKECRGKPCQKYIEYCKKKHSCNICKKKGHFAKDCESREEANKSGNGKQKRTVTPDETDSSISTQNDSESRPESQQISHSHLYQSIPSPSTSTSTAIRRGKKRLNEVDPEILKAIQANLAELESELIDDDLAFMISLLPSVKELNDDDKFDFRIEVMQLLRRFKNRRRLSWSITATPSDHGSFHQLISPQHEIQQFTPQQEIQLISPQHETQQFTPQQQIQSIEELFSQDFS</sequence>
<accession>A0A8S3Y8F2</accession>
<name>A0A8S3Y8F2_PARAO</name>
<dbReference type="GO" id="GO:0008270">
    <property type="term" value="F:zinc ion binding"/>
    <property type="evidence" value="ECO:0007669"/>
    <property type="project" value="UniProtKB-KW"/>
</dbReference>
<reference evidence="6" key="1">
    <citation type="submission" date="2021-04" db="EMBL/GenBank/DDBJ databases">
        <authorList>
            <person name="Tunstrom K."/>
        </authorList>
    </citation>
    <scope>NUCLEOTIDE SEQUENCE</scope>
</reference>
<dbReference type="EMBL" id="CAJQZP010001618">
    <property type="protein sequence ID" value="CAG5057092.1"/>
    <property type="molecule type" value="Genomic_DNA"/>
</dbReference>
<keyword evidence="2" id="KW-0539">Nucleus</keyword>
<keyword evidence="1" id="KW-0479">Metal-binding</keyword>
<dbReference type="PROSITE" id="PS51031">
    <property type="entry name" value="BESS"/>
    <property type="match status" value="1"/>
</dbReference>
<dbReference type="GO" id="GO:0003677">
    <property type="term" value="F:DNA binding"/>
    <property type="evidence" value="ECO:0007669"/>
    <property type="project" value="InterPro"/>
</dbReference>
<evidence type="ECO:0000256" key="1">
    <source>
        <dbReference type="PROSITE-ProRule" id="PRU00047"/>
    </source>
</evidence>
<dbReference type="InterPro" id="IPR001878">
    <property type="entry name" value="Znf_CCHC"/>
</dbReference>
<feature type="domain" description="BESS" evidence="5">
    <location>
        <begin position="234"/>
        <end position="273"/>
    </location>
</feature>
<comment type="subcellular location">
    <subcellularLocation>
        <location evidence="2">Nucleus</location>
    </subcellularLocation>
</comment>
<dbReference type="InterPro" id="IPR050195">
    <property type="entry name" value="Primate_lentivir_Gag_pol-like"/>
</dbReference>
<feature type="region of interest" description="Disordered" evidence="3">
    <location>
        <begin position="142"/>
        <end position="209"/>
    </location>
</feature>
<dbReference type="Proteomes" id="UP000691718">
    <property type="component" value="Unassembled WGS sequence"/>
</dbReference>
<gene>
    <name evidence="6" type="ORF">PAPOLLO_LOCUS27020</name>
</gene>
<comment type="caution">
    <text evidence="6">The sequence shown here is derived from an EMBL/GenBank/DDBJ whole genome shotgun (WGS) entry which is preliminary data.</text>
</comment>
<keyword evidence="1" id="KW-0863">Zinc-finger</keyword>
<feature type="domain" description="CCHC-type" evidence="4">
    <location>
        <begin position="129"/>
        <end position="144"/>
    </location>
</feature>
<organism evidence="6 7">
    <name type="scientific">Parnassius apollo</name>
    <name type="common">Apollo butterfly</name>
    <name type="synonym">Papilio apollo</name>
    <dbReference type="NCBI Taxonomy" id="110799"/>
    <lineage>
        <taxon>Eukaryota</taxon>
        <taxon>Metazoa</taxon>
        <taxon>Ecdysozoa</taxon>
        <taxon>Arthropoda</taxon>
        <taxon>Hexapoda</taxon>
        <taxon>Insecta</taxon>
        <taxon>Pterygota</taxon>
        <taxon>Neoptera</taxon>
        <taxon>Endopterygota</taxon>
        <taxon>Lepidoptera</taxon>
        <taxon>Glossata</taxon>
        <taxon>Ditrysia</taxon>
        <taxon>Papilionoidea</taxon>
        <taxon>Papilionidae</taxon>
        <taxon>Parnassiinae</taxon>
        <taxon>Parnassini</taxon>
        <taxon>Parnassius</taxon>
        <taxon>Parnassius</taxon>
    </lineage>
</organism>
<evidence type="ECO:0000259" key="5">
    <source>
        <dbReference type="PROSITE" id="PS51031"/>
    </source>
</evidence>
<feature type="compositionally biased region" description="Polar residues" evidence="3">
    <location>
        <begin position="167"/>
        <end position="190"/>
    </location>
</feature>
<keyword evidence="7" id="KW-1185">Reference proteome</keyword>
<dbReference type="PANTHER" id="PTHR40389:SF3">
    <property type="entry name" value="IGE-BINDING PROTEIN"/>
    <property type="match status" value="1"/>
</dbReference>
<feature type="compositionally biased region" description="Low complexity" evidence="3">
    <location>
        <begin position="192"/>
        <end position="202"/>
    </location>
</feature>
<dbReference type="Pfam" id="PF02944">
    <property type="entry name" value="BESS"/>
    <property type="match status" value="1"/>
</dbReference>
<dbReference type="AlphaFoldDB" id="A0A8S3Y8F2"/>
<keyword evidence="1" id="KW-0862">Zinc</keyword>
<dbReference type="PROSITE" id="PS50158">
    <property type="entry name" value="ZF_CCHC"/>
    <property type="match status" value="2"/>
</dbReference>
<evidence type="ECO:0000256" key="2">
    <source>
        <dbReference type="PROSITE-ProRule" id="PRU00371"/>
    </source>
</evidence>
<dbReference type="InterPro" id="IPR004210">
    <property type="entry name" value="BESS_motif"/>
</dbReference>
<dbReference type="SMART" id="SM00343">
    <property type="entry name" value="ZnF_C2HC"/>
    <property type="match status" value="2"/>
</dbReference>
<protein>
    <submittedName>
        <fullName evidence="6">(apollo) hypothetical protein</fullName>
    </submittedName>
</protein>
<proteinExistence type="predicted"/>
<evidence type="ECO:0000259" key="4">
    <source>
        <dbReference type="PROSITE" id="PS50158"/>
    </source>
</evidence>